<evidence type="ECO:0000259" key="1">
    <source>
        <dbReference type="Pfam" id="PF00462"/>
    </source>
</evidence>
<accession>A0AA41UH84</accession>
<dbReference type="InterPro" id="IPR036249">
    <property type="entry name" value="Thioredoxin-like_sf"/>
</dbReference>
<comment type="caution">
    <text evidence="2">The sequence shown here is derived from an EMBL/GenBank/DDBJ whole genome shotgun (WGS) entry which is preliminary data.</text>
</comment>
<dbReference type="CDD" id="cd02976">
    <property type="entry name" value="NrdH"/>
    <property type="match status" value="1"/>
</dbReference>
<dbReference type="Gene3D" id="3.40.30.10">
    <property type="entry name" value="Glutaredoxin"/>
    <property type="match status" value="1"/>
</dbReference>
<dbReference type="InterPro" id="IPR002109">
    <property type="entry name" value="Glutaredoxin"/>
</dbReference>
<organism evidence="2 3">
    <name type="scientific">Cryobacterium zhongshanensis</name>
    <dbReference type="NCBI Taxonomy" id="2928153"/>
    <lineage>
        <taxon>Bacteria</taxon>
        <taxon>Bacillati</taxon>
        <taxon>Actinomycetota</taxon>
        <taxon>Actinomycetes</taxon>
        <taxon>Micrococcales</taxon>
        <taxon>Microbacteriaceae</taxon>
        <taxon>Cryobacterium</taxon>
    </lineage>
</organism>
<feature type="domain" description="Glutaredoxin" evidence="1">
    <location>
        <begin position="16"/>
        <end position="80"/>
    </location>
</feature>
<dbReference type="AlphaFoldDB" id="A0AA41UH84"/>
<proteinExistence type="predicted"/>
<evidence type="ECO:0000313" key="2">
    <source>
        <dbReference type="EMBL" id="MCI4659645.1"/>
    </source>
</evidence>
<dbReference type="SUPFAM" id="SSF52833">
    <property type="entry name" value="Thioredoxin-like"/>
    <property type="match status" value="1"/>
</dbReference>
<gene>
    <name evidence="2" type="ORF">MQH31_17715</name>
</gene>
<keyword evidence="3" id="KW-1185">Reference proteome</keyword>
<dbReference type="Pfam" id="PF00462">
    <property type="entry name" value="Glutaredoxin"/>
    <property type="match status" value="1"/>
</dbReference>
<sequence length="117" mass="13305">MTADTGVTVEAPAITVTIFSKNDCTNCTNTEKQLDRRGVPYREINVQEDTAPREEFGGRTPFEHVVETYGRQMPVVVVNDHARIDWWAGARIDKMLDLVKQFDEVGQLIPEDQRVAR</sequence>
<dbReference type="RefSeq" id="WP_243013136.1">
    <property type="nucleotide sequence ID" value="NZ_JALGAR010000006.1"/>
</dbReference>
<evidence type="ECO:0000313" key="3">
    <source>
        <dbReference type="Proteomes" id="UP001165341"/>
    </source>
</evidence>
<protein>
    <submittedName>
        <fullName evidence="2">Glutaredoxin family protein</fullName>
    </submittedName>
</protein>
<reference evidence="2" key="1">
    <citation type="submission" date="2022-03" db="EMBL/GenBank/DDBJ databases">
        <title>Cryobacterium sp. nov. strain ZS14-85, isolated from Antarctic soil.</title>
        <authorList>
            <person name="Li J."/>
            <person name="Niu G."/>
        </authorList>
    </citation>
    <scope>NUCLEOTIDE SEQUENCE</scope>
    <source>
        <strain evidence="2">ZS14-85</strain>
    </source>
</reference>
<dbReference type="PROSITE" id="PS51354">
    <property type="entry name" value="GLUTAREDOXIN_2"/>
    <property type="match status" value="1"/>
</dbReference>
<dbReference type="EMBL" id="JALGAR010000006">
    <property type="protein sequence ID" value="MCI4659645.1"/>
    <property type="molecule type" value="Genomic_DNA"/>
</dbReference>
<name>A0AA41UH84_9MICO</name>
<dbReference type="Proteomes" id="UP001165341">
    <property type="component" value="Unassembled WGS sequence"/>
</dbReference>